<dbReference type="OrthoDB" id="15189at2759"/>
<dbReference type="Proteomes" id="UP000008370">
    <property type="component" value="Unassembled WGS sequence"/>
</dbReference>
<keyword evidence="3" id="KW-0378">Hydrolase</keyword>
<organism evidence="7 8">
    <name type="scientific">Phanerochaete carnosa (strain HHB-10118-sp)</name>
    <name type="common">White-rot fungus</name>
    <name type="synonym">Peniophora carnosa</name>
    <dbReference type="NCBI Taxonomy" id="650164"/>
    <lineage>
        <taxon>Eukaryota</taxon>
        <taxon>Fungi</taxon>
        <taxon>Dikarya</taxon>
        <taxon>Basidiomycota</taxon>
        <taxon>Agaricomycotina</taxon>
        <taxon>Agaricomycetes</taxon>
        <taxon>Polyporales</taxon>
        <taxon>Phanerochaetaceae</taxon>
        <taxon>Phanerochaete</taxon>
    </lineage>
</organism>
<reference evidence="7 8" key="1">
    <citation type="journal article" date="2012" name="BMC Genomics">
        <title>Comparative genomics of the white-rot fungi, Phanerochaete carnosa and P. chrysosporium, to elucidate the genetic basis of the distinct wood types they colonize.</title>
        <authorList>
            <person name="Suzuki H."/>
            <person name="MacDonald J."/>
            <person name="Syed K."/>
            <person name="Salamov A."/>
            <person name="Hori C."/>
            <person name="Aerts A."/>
            <person name="Henrissat B."/>
            <person name="Wiebenga A."/>
            <person name="vanKuyk P.A."/>
            <person name="Barry K."/>
            <person name="Lindquist E."/>
            <person name="LaButti K."/>
            <person name="Lapidus A."/>
            <person name="Lucas S."/>
            <person name="Coutinho P."/>
            <person name="Gong Y."/>
            <person name="Samejima M."/>
            <person name="Mahadevan R."/>
            <person name="Abou-Zaid M."/>
            <person name="de Vries R.P."/>
            <person name="Igarashi K."/>
            <person name="Yadav J.S."/>
            <person name="Grigoriev I.V."/>
            <person name="Master E.R."/>
        </authorList>
    </citation>
    <scope>NUCLEOTIDE SEQUENCE [LARGE SCALE GENOMIC DNA]</scope>
    <source>
        <strain evidence="7 8">HHB-10118-sp</strain>
    </source>
</reference>
<feature type="transmembrane region" description="Helical" evidence="4">
    <location>
        <begin position="460"/>
        <end position="480"/>
    </location>
</feature>
<dbReference type="CDD" id="cd05471">
    <property type="entry name" value="pepsin_like"/>
    <property type="match status" value="1"/>
</dbReference>
<dbReference type="PANTHER" id="PTHR47966">
    <property type="entry name" value="BETA-SITE APP-CLEAVING ENZYME, ISOFORM A-RELATED"/>
    <property type="match status" value="1"/>
</dbReference>
<dbReference type="InterPro" id="IPR034164">
    <property type="entry name" value="Pepsin-like_dom"/>
</dbReference>
<evidence type="ECO:0000256" key="4">
    <source>
        <dbReference type="SAM" id="Phobius"/>
    </source>
</evidence>
<keyword evidence="5" id="KW-0732">Signal</keyword>
<dbReference type="HOGENOM" id="CLU_013253_8_0_1"/>
<evidence type="ECO:0000256" key="5">
    <source>
        <dbReference type="SAM" id="SignalP"/>
    </source>
</evidence>
<evidence type="ECO:0000256" key="3">
    <source>
        <dbReference type="RuleBase" id="RU000454"/>
    </source>
</evidence>
<dbReference type="PRINTS" id="PR00792">
    <property type="entry name" value="PEPSIN"/>
</dbReference>
<dbReference type="EMBL" id="JH930476">
    <property type="protein sequence ID" value="EKM51671.1"/>
    <property type="molecule type" value="Genomic_DNA"/>
</dbReference>
<keyword evidence="4" id="KW-1133">Transmembrane helix</keyword>
<sequence length="542" mass="59482">MLSRPPTSFLAIVFASLSVAHALNLDIRVRSTFSQHALYARDNNSIIPVANTRNAEYIANITLGGREIPVLLDTGSSDLWVTGQVPNTTDLGKSVSVSYAVGQASGDVNAADLVFAGYQVSQQAYLLVNDTASFSVNIESEGFEGLIGLGPNSGSVILDKLDSDSGNSILNRIFSQNTTSANYLTLLLGRESPVNQSFTGQLTISEIVPGFEQIEQMPKLTVETVERLTDEDQHWQTYTDANGVIGPDGQPIAVDSIVPKAPDNQLIVVFDSGYTLPQVPRAMSDMIYGRVQGAQYDETAGVWLVPCDQLLNLSFMFGGVEYPIHPLDLVSSDFNMVDATGNPICVGTFQPITTAFSLLGEYDIILGMAFLRNTYTLFDYGDWVEESSNDREDPYIQLLSITNKTQAHEEFVQVRMNGVDTSNSTSEQLLPVSEMQHSPVSAAEKKQMYEEEVLSRWPEILVGCLAFVLIVIGIITWRCCVARRRRRARQAQQAAAMGINAKASPDQPTYKIISAQSSNVDMHEMSMKSPYDSPYEYKANEV</sequence>
<feature type="chain" id="PRO_5003884084" description="Peptidase A1 domain-containing protein" evidence="5">
    <location>
        <begin position="23"/>
        <end position="542"/>
    </location>
</feature>
<dbReference type="KEGG" id="pco:PHACADRAFT_261948"/>
<evidence type="ECO:0000259" key="6">
    <source>
        <dbReference type="PROSITE" id="PS51767"/>
    </source>
</evidence>
<dbReference type="InterPro" id="IPR001461">
    <property type="entry name" value="Aspartic_peptidase_A1"/>
</dbReference>
<dbReference type="SUPFAM" id="SSF50630">
    <property type="entry name" value="Acid proteases"/>
    <property type="match status" value="1"/>
</dbReference>
<dbReference type="InterPro" id="IPR033121">
    <property type="entry name" value="PEPTIDASE_A1"/>
</dbReference>
<feature type="signal peptide" evidence="5">
    <location>
        <begin position="1"/>
        <end position="22"/>
    </location>
</feature>
<dbReference type="GO" id="GO:0006508">
    <property type="term" value="P:proteolysis"/>
    <property type="evidence" value="ECO:0007669"/>
    <property type="project" value="UniProtKB-KW"/>
</dbReference>
<keyword evidence="8" id="KW-1185">Reference proteome</keyword>
<dbReference type="PANTHER" id="PTHR47966:SF73">
    <property type="entry name" value="PEPTIDASE A1 DOMAIN-CONTAINING PROTEIN"/>
    <property type="match status" value="1"/>
</dbReference>
<protein>
    <recommendedName>
        <fullName evidence="6">Peptidase A1 domain-containing protein</fullName>
    </recommendedName>
</protein>
<dbReference type="InterPro" id="IPR021109">
    <property type="entry name" value="Peptidase_aspartic_dom_sf"/>
</dbReference>
<keyword evidence="3" id="KW-0645">Protease</keyword>
<dbReference type="Pfam" id="PF00026">
    <property type="entry name" value="Asp"/>
    <property type="match status" value="1"/>
</dbReference>
<keyword evidence="4" id="KW-0812">Transmembrane</keyword>
<dbReference type="GeneID" id="18918139"/>
<keyword evidence="4" id="KW-0472">Membrane</keyword>
<dbReference type="PROSITE" id="PS00141">
    <property type="entry name" value="ASP_PROTEASE"/>
    <property type="match status" value="1"/>
</dbReference>
<keyword evidence="2 3" id="KW-0064">Aspartyl protease</keyword>
<comment type="similarity">
    <text evidence="1 3">Belongs to the peptidase A1 family.</text>
</comment>
<dbReference type="GO" id="GO:0004190">
    <property type="term" value="F:aspartic-type endopeptidase activity"/>
    <property type="evidence" value="ECO:0007669"/>
    <property type="project" value="UniProtKB-KW"/>
</dbReference>
<dbReference type="PROSITE" id="PS51767">
    <property type="entry name" value="PEPTIDASE_A1"/>
    <property type="match status" value="1"/>
</dbReference>
<dbReference type="Gene3D" id="2.40.70.10">
    <property type="entry name" value="Acid Proteases"/>
    <property type="match status" value="2"/>
</dbReference>
<dbReference type="InParanoid" id="K5UPG6"/>
<name>K5UPG6_PHACS</name>
<evidence type="ECO:0000313" key="8">
    <source>
        <dbReference type="Proteomes" id="UP000008370"/>
    </source>
</evidence>
<feature type="domain" description="Peptidase A1" evidence="6">
    <location>
        <begin position="57"/>
        <end position="388"/>
    </location>
</feature>
<evidence type="ECO:0000256" key="1">
    <source>
        <dbReference type="ARBA" id="ARBA00007447"/>
    </source>
</evidence>
<evidence type="ECO:0000256" key="2">
    <source>
        <dbReference type="ARBA" id="ARBA00022750"/>
    </source>
</evidence>
<dbReference type="RefSeq" id="XP_007399478.1">
    <property type="nucleotide sequence ID" value="XM_007399416.1"/>
</dbReference>
<dbReference type="InterPro" id="IPR001969">
    <property type="entry name" value="Aspartic_peptidase_AS"/>
</dbReference>
<proteinExistence type="inferred from homology"/>
<accession>K5UPG6</accession>
<dbReference type="AlphaFoldDB" id="K5UPG6"/>
<gene>
    <name evidence="7" type="ORF">PHACADRAFT_261948</name>
</gene>
<evidence type="ECO:0000313" key="7">
    <source>
        <dbReference type="EMBL" id="EKM51671.1"/>
    </source>
</evidence>